<reference evidence="4 5" key="1">
    <citation type="submission" date="2022-04" db="EMBL/GenBank/DDBJ databases">
        <title>Genome diversity in the genus Frankia.</title>
        <authorList>
            <person name="Carlos-Shanley C."/>
            <person name="Hahn D."/>
        </authorList>
    </citation>
    <scope>NUCLEOTIDE SEQUENCE [LARGE SCALE GENOMIC DNA]</scope>
    <source>
        <strain evidence="4 5">Ag45/Mut15</strain>
    </source>
</reference>
<evidence type="ECO:0000313" key="5">
    <source>
        <dbReference type="Proteomes" id="UP001201873"/>
    </source>
</evidence>
<dbReference type="Gene3D" id="3.40.50.300">
    <property type="entry name" value="P-loop containing nucleotide triphosphate hydrolases"/>
    <property type="match status" value="1"/>
</dbReference>
<dbReference type="InterPro" id="IPR002182">
    <property type="entry name" value="NB-ARC"/>
</dbReference>
<dbReference type="SMART" id="SM00255">
    <property type="entry name" value="TIR"/>
    <property type="match status" value="1"/>
</dbReference>
<evidence type="ECO:0000313" key="4">
    <source>
        <dbReference type="EMBL" id="MCK9877854.1"/>
    </source>
</evidence>
<dbReference type="InterPro" id="IPR042197">
    <property type="entry name" value="Apaf_helical"/>
</dbReference>
<dbReference type="PANTHER" id="PTHR22845:SF5">
    <property type="entry name" value="APOPTOTIC PROTEASE-ACTIVATING FACTOR 1"/>
    <property type="match status" value="1"/>
</dbReference>
<dbReference type="InterPro" id="IPR035897">
    <property type="entry name" value="Toll_tir_struct_dom_sf"/>
</dbReference>
<dbReference type="PRINTS" id="PR00364">
    <property type="entry name" value="DISEASERSIST"/>
</dbReference>
<dbReference type="Pfam" id="PF13676">
    <property type="entry name" value="TIR_2"/>
    <property type="match status" value="1"/>
</dbReference>
<feature type="domain" description="TIR" evidence="3">
    <location>
        <begin position="8"/>
        <end position="140"/>
    </location>
</feature>
<dbReference type="RefSeq" id="WP_248826027.1">
    <property type="nucleotide sequence ID" value="NZ_JALKFT010000022.1"/>
</dbReference>
<sequence length="1452" mass="153753">MSGGVAGDPWDFFVSYTRSDGGWAEWIAWVLEEAGFRVLVQKWDFTPGSNWVSQVNDGVSRSRRTVAVLSGAYQESAYCQAEWQAAWQRDPGGADRKLLVFRVEDCPLPGLLEQIVSADLFGLVEGDAEQTVVRAARSAAGVDGRGKPAQRPSFPLGRRWEPGRAAFPGMGGAHPARTQPASAVLPGLPGRFVARDADVAAVRGLLVDANAGPVVGMVAMGGAGKSTLARALVHDEQVRAAFPDGIVWVEVNPHPDLAALQTQILAAFGFVEPVVDVQAGSARLRELLAGAVCLIVADNVWEPEVLAALSVPTGSRLLVTTRDRDVLFTDSEVYRLGRVGDATARRLLARYAGCETGELPAEAAEIIRRCDGLVLAIVIVGGMVGEGRGWATVVDRLRRADLDGLRARFADYPHGLLAALASSVEALGEKEADRFAELVVFEGRGPVPVAAAVLLWQATGGVGAQDAEELVSRLGRRSLVQFDPVSTTFTLHDLLFDYVRGVLGPGRCVQVHGVLARCLLSWWDGPQGLGSALAVPAEFGAVDRYGLSSLVTHLLAAGEPEMADAVLAAERPSQDGRVESVWYGAHEARGTTGVYLADVRAARQDAATRFLVGDPQGLARHVWYCLILGSIASLAANIPPALLARLVETGRWPLARAVTYAQSAPTPGDRVRALAALSPYLPADRLARVLADASAVEQPFVRAQALSLLAPWLPAPQREAVLTQALADASTANRPEHRARILSALAPQLPAGPRRVALAQALTDVAAIGDPGDRGGWGDRALASSALVSQVSAGQRRQVFAQALSDALAWRRWRCLWVSRLPAAARRRALTRALTLLIARPMFGREGTVAGLVPYLSADQLPRVVVAATALDSPYYRGRTLAVLAPYLTADQRASVLDRALAAVTGIDRADNRALTLAELAPYLSVDQLDRALSAATAIDQPDVRAGALSALAPHLCAEQRRPIVDQALTAADAIDKPIDRAQALTSLVRDLVVDQHGPIVAQALAAIGAIKSDQPRAGALAALVWALAALVPRLPADQREPAIDQALTMAIGISDQLYRALAVKELAPLLPVDQLGRALTAMTAIFTSWPEGGIRAAVALAPHLSAEQLGEVVTAVDTIYLPVFRRQALAELAPYLPVDQLARALVIADAIDAPYERSRALTALAPYLPAEQRGPVLARALAAATATVWAYERVRALAVLLPQLPADQCEAAAVQALIAASTIDRPYYQAQAWAALAPHLPAEQGRLLLARALTAAAIVYDPQDRAEVLTAWAQPLLALVPRLPADQRGPVLVRVLTVAADIDESDARGRALTVLEQVVATLVPQLPPDERGPVLAQALTAASTVSMPQARAKILTALVPRLPAEQRASALAQAPVAATDIFHADARARAVAALAPHLPADQLVQALTAASSAGRQAVIDVLPLALAHGDERGSIDAAVVAALLRAQRWWP</sequence>
<proteinExistence type="predicted"/>
<gene>
    <name evidence="4" type="ORF">MXD59_19080</name>
</gene>
<keyword evidence="1" id="KW-0053">Apoptosis</keyword>
<dbReference type="InterPro" id="IPR000157">
    <property type="entry name" value="TIR_dom"/>
</dbReference>
<dbReference type="SUPFAM" id="SSF52540">
    <property type="entry name" value="P-loop containing nucleoside triphosphate hydrolases"/>
    <property type="match status" value="1"/>
</dbReference>
<dbReference type="SUPFAM" id="SSF52200">
    <property type="entry name" value="Toll/Interleukin receptor TIR domain"/>
    <property type="match status" value="1"/>
</dbReference>
<dbReference type="Gene3D" id="3.40.50.10140">
    <property type="entry name" value="Toll/interleukin-1 receptor homology (TIR) domain"/>
    <property type="match status" value="1"/>
</dbReference>
<dbReference type="EMBL" id="JALKFT010000022">
    <property type="protein sequence ID" value="MCK9877854.1"/>
    <property type="molecule type" value="Genomic_DNA"/>
</dbReference>
<evidence type="ECO:0000256" key="1">
    <source>
        <dbReference type="ARBA" id="ARBA00022703"/>
    </source>
</evidence>
<organism evidence="4 5">
    <name type="scientific">Frankia umida</name>
    <dbReference type="NCBI Taxonomy" id="573489"/>
    <lineage>
        <taxon>Bacteria</taxon>
        <taxon>Bacillati</taxon>
        <taxon>Actinomycetota</taxon>
        <taxon>Actinomycetes</taxon>
        <taxon>Frankiales</taxon>
        <taxon>Frankiaceae</taxon>
        <taxon>Frankia</taxon>
    </lineage>
</organism>
<dbReference type="InterPro" id="IPR027417">
    <property type="entry name" value="P-loop_NTPase"/>
</dbReference>
<comment type="caution">
    <text evidence="4">The sequence shown here is derived from an EMBL/GenBank/DDBJ whole genome shotgun (WGS) entry which is preliminary data.</text>
</comment>
<keyword evidence="2" id="KW-0677">Repeat</keyword>
<dbReference type="PANTHER" id="PTHR22845">
    <property type="entry name" value="APOPTOTIC PROTEASE-ACTIVATING FACTOR 1"/>
    <property type="match status" value="1"/>
</dbReference>
<dbReference type="Gene3D" id="1.10.8.430">
    <property type="entry name" value="Helical domain of apoptotic protease-activating factors"/>
    <property type="match status" value="1"/>
</dbReference>
<name>A0ABT0K2X0_9ACTN</name>
<evidence type="ECO:0000256" key="2">
    <source>
        <dbReference type="ARBA" id="ARBA00022737"/>
    </source>
</evidence>
<dbReference type="InterPro" id="IPR011990">
    <property type="entry name" value="TPR-like_helical_dom_sf"/>
</dbReference>
<evidence type="ECO:0000259" key="3">
    <source>
        <dbReference type="PROSITE" id="PS50104"/>
    </source>
</evidence>
<keyword evidence="5" id="KW-1185">Reference proteome</keyword>
<accession>A0ABT0K2X0</accession>
<dbReference type="Pfam" id="PF00931">
    <property type="entry name" value="NB-ARC"/>
    <property type="match status" value="1"/>
</dbReference>
<dbReference type="PROSITE" id="PS50104">
    <property type="entry name" value="TIR"/>
    <property type="match status" value="1"/>
</dbReference>
<dbReference type="Gene3D" id="1.10.10.10">
    <property type="entry name" value="Winged helix-like DNA-binding domain superfamily/Winged helix DNA-binding domain"/>
    <property type="match status" value="1"/>
</dbReference>
<dbReference type="Proteomes" id="UP001201873">
    <property type="component" value="Unassembled WGS sequence"/>
</dbReference>
<dbReference type="Gene3D" id="1.25.40.10">
    <property type="entry name" value="Tetratricopeptide repeat domain"/>
    <property type="match status" value="1"/>
</dbReference>
<protein>
    <submittedName>
        <fullName evidence="4">TIR domain-containing protein</fullName>
    </submittedName>
</protein>
<dbReference type="InterPro" id="IPR036388">
    <property type="entry name" value="WH-like_DNA-bd_sf"/>
</dbReference>